<comment type="similarity">
    <text evidence="2">Belongs to the acyltransferase 3 family.</text>
</comment>
<dbReference type="PANTHER" id="PTHR40074">
    <property type="entry name" value="O-ACETYLTRANSFERASE WECH"/>
    <property type="match status" value="1"/>
</dbReference>
<keyword evidence="6 7" id="KW-0472">Membrane</keyword>
<keyword evidence="5 7" id="KW-1133">Transmembrane helix</keyword>
<evidence type="ECO:0000256" key="2">
    <source>
        <dbReference type="ARBA" id="ARBA00007400"/>
    </source>
</evidence>
<evidence type="ECO:0000259" key="8">
    <source>
        <dbReference type="Pfam" id="PF01757"/>
    </source>
</evidence>
<evidence type="ECO:0000256" key="7">
    <source>
        <dbReference type="SAM" id="Phobius"/>
    </source>
</evidence>
<dbReference type="PANTHER" id="PTHR40074:SF2">
    <property type="entry name" value="O-ACETYLTRANSFERASE WECH"/>
    <property type="match status" value="1"/>
</dbReference>
<feature type="domain" description="Acyltransferase 3" evidence="8">
    <location>
        <begin position="12"/>
        <end position="324"/>
    </location>
</feature>
<evidence type="ECO:0000256" key="6">
    <source>
        <dbReference type="ARBA" id="ARBA00023136"/>
    </source>
</evidence>
<dbReference type="Proteomes" id="UP001218579">
    <property type="component" value="Unassembled WGS sequence"/>
</dbReference>
<gene>
    <name evidence="9" type="ORF">PQU98_08195</name>
</gene>
<organism evidence="9 10">
    <name type="scientific">Asticcacaulis machinosus</name>
    <dbReference type="NCBI Taxonomy" id="2984211"/>
    <lineage>
        <taxon>Bacteria</taxon>
        <taxon>Pseudomonadati</taxon>
        <taxon>Pseudomonadota</taxon>
        <taxon>Alphaproteobacteria</taxon>
        <taxon>Caulobacterales</taxon>
        <taxon>Caulobacteraceae</taxon>
        <taxon>Asticcacaulis</taxon>
    </lineage>
</organism>
<dbReference type="InterPro" id="IPR002656">
    <property type="entry name" value="Acyl_transf_3_dom"/>
</dbReference>
<dbReference type="RefSeq" id="WP_272744412.1">
    <property type="nucleotide sequence ID" value="NZ_JAQQKV010000001.1"/>
</dbReference>
<dbReference type="EMBL" id="JAQQKV010000001">
    <property type="protein sequence ID" value="MDC7676107.1"/>
    <property type="molecule type" value="Genomic_DNA"/>
</dbReference>
<name>A0ABT5HIS1_9CAUL</name>
<feature type="transmembrane region" description="Helical" evidence="7">
    <location>
        <begin position="187"/>
        <end position="205"/>
    </location>
</feature>
<dbReference type="GO" id="GO:0016746">
    <property type="term" value="F:acyltransferase activity"/>
    <property type="evidence" value="ECO:0007669"/>
    <property type="project" value="UniProtKB-KW"/>
</dbReference>
<reference evidence="9 10" key="1">
    <citation type="submission" date="2023-01" db="EMBL/GenBank/DDBJ databases">
        <title>Novel species of the genus Asticcacaulis isolated from rivers.</title>
        <authorList>
            <person name="Lu H."/>
        </authorList>
    </citation>
    <scope>NUCLEOTIDE SEQUENCE [LARGE SCALE GENOMIC DNA]</scope>
    <source>
        <strain evidence="9 10">LKC15W</strain>
    </source>
</reference>
<feature type="transmembrane region" description="Helical" evidence="7">
    <location>
        <begin position="280"/>
        <end position="299"/>
    </location>
</feature>
<accession>A0ABT5HIS1</accession>
<evidence type="ECO:0000256" key="4">
    <source>
        <dbReference type="ARBA" id="ARBA00022692"/>
    </source>
</evidence>
<evidence type="ECO:0000256" key="1">
    <source>
        <dbReference type="ARBA" id="ARBA00004651"/>
    </source>
</evidence>
<feature type="transmembrane region" description="Helical" evidence="7">
    <location>
        <begin position="12"/>
        <end position="29"/>
    </location>
</feature>
<comment type="caution">
    <text evidence="9">The sequence shown here is derived from an EMBL/GenBank/DDBJ whole genome shotgun (WGS) entry which is preliminary data.</text>
</comment>
<evidence type="ECO:0000256" key="5">
    <source>
        <dbReference type="ARBA" id="ARBA00022989"/>
    </source>
</evidence>
<sequence>MSRSLTHPESEAIKIARVLCILGVVYMHMPPHDPFFSQSAVVFNDYLWVVRDAIGRSSVPLLSIISGYFVAQSLSSRSWGAMIAKKAGTLLLPLILWNLIYLIVALAADDAHRSFSLASLPNDILALTAPPVSWALYFLRDMFVCSLLSPLLVWLGQKSPWPTAVGLVGVALTGIDGPLFINDMIPIFFFSGLLVYSGKFTPLNAVRGYKSYVALAAVVIVSLSVMPIVLAVTHSGLSPLTGNNVRILLIRFAGTVVFWGVAVFFARLRAGQRLIRIEPVIFFVFCLHPLIIDTIWRLFVRSGLDQSPLAVTAYFVCGPLIVLAIIIPMVWVGTQIWPVIMRWLGGGRIPTPQQWRSLFGVLSRPQRVPIRAVPYANKKM</sequence>
<evidence type="ECO:0000313" key="10">
    <source>
        <dbReference type="Proteomes" id="UP001218579"/>
    </source>
</evidence>
<comment type="subcellular location">
    <subcellularLocation>
        <location evidence="1">Cell membrane</location>
        <topology evidence="1">Multi-pass membrane protein</topology>
    </subcellularLocation>
</comment>
<dbReference type="Pfam" id="PF01757">
    <property type="entry name" value="Acyl_transf_3"/>
    <property type="match status" value="1"/>
</dbReference>
<keyword evidence="9" id="KW-0012">Acyltransferase</keyword>
<keyword evidence="3" id="KW-1003">Cell membrane</keyword>
<keyword evidence="4 7" id="KW-0812">Transmembrane</keyword>
<evidence type="ECO:0000313" key="9">
    <source>
        <dbReference type="EMBL" id="MDC7676107.1"/>
    </source>
</evidence>
<feature type="transmembrane region" description="Helical" evidence="7">
    <location>
        <begin position="90"/>
        <end position="108"/>
    </location>
</feature>
<keyword evidence="9" id="KW-0808">Transferase</keyword>
<evidence type="ECO:0000256" key="3">
    <source>
        <dbReference type="ARBA" id="ARBA00022475"/>
    </source>
</evidence>
<feature type="transmembrane region" description="Helical" evidence="7">
    <location>
        <begin position="311"/>
        <end position="332"/>
    </location>
</feature>
<protein>
    <submittedName>
        <fullName evidence="9">Acyltransferase</fullName>
    </submittedName>
</protein>
<feature type="transmembrane region" description="Helical" evidence="7">
    <location>
        <begin position="53"/>
        <end position="70"/>
    </location>
</feature>
<proteinExistence type="inferred from homology"/>
<feature type="transmembrane region" description="Helical" evidence="7">
    <location>
        <begin position="212"/>
        <end position="233"/>
    </location>
</feature>
<keyword evidence="10" id="KW-1185">Reference proteome</keyword>
<feature type="transmembrane region" description="Helical" evidence="7">
    <location>
        <begin position="245"/>
        <end position="268"/>
    </location>
</feature>